<comment type="caution">
    <text evidence="8">The sequence shown here is derived from an EMBL/GenBank/DDBJ whole genome shotgun (WGS) entry which is preliminary data.</text>
</comment>
<feature type="non-terminal residue" evidence="8">
    <location>
        <position position="324"/>
    </location>
</feature>
<feature type="transmembrane region" description="Helical" evidence="6">
    <location>
        <begin position="283"/>
        <end position="312"/>
    </location>
</feature>
<dbReference type="Pfam" id="PF07690">
    <property type="entry name" value="MFS_1"/>
    <property type="match status" value="1"/>
</dbReference>
<keyword evidence="3 6" id="KW-0812">Transmembrane</keyword>
<sequence length="324" mass="34381">MRHPASQSVSSPAIGSSPQATPPAMPLAGVMVAVMLGPFVNILDYNVVNVALPKMMSGLATDVLTIRWVVTAFLISTAVTMPALGWLGRVLGNKNLYVLGLTIFTTASALCGFAPTVSILIALRILEGIGAGTLMPMSMVLMLDAYPPEKRGTGTALWSLGASLGSVLGLLLGGYSADAVDWRTVFYVNLIPGALGILCTLLFVPPARREHGVSFDLWGFSVLAVALVSLLVALSQGQREGWGSSLIVTLLGICVLAFSLFIYIEQRVTTPLIELRLYTSFRYIAGTVIALGLGLFFNGSTFLLVLFVQLLLDFSVELTGLVLL</sequence>
<dbReference type="PANTHER" id="PTHR42718:SF9">
    <property type="entry name" value="MAJOR FACILITATOR SUPERFAMILY MULTIDRUG TRANSPORTER MFSC"/>
    <property type="match status" value="1"/>
</dbReference>
<dbReference type="AlphaFoldDB" id="A0A937W5T2"/>
<evidence type="ECO:0000313" key="8">
    <source>
        <dbReference type="EMBL" id="MBM3226250.1"/>
    </source>
</evidence>
<evidence type="ECO:0000256" key="4">
    <source>
        <dbReference type="ARBA" id="ARBA00022989"/>
    </source>
</evidence>
<feature type="domain" description="Major facilitator superfamily (MFS) profile" evidence="7">
    <location>
        <begin position="30"/>
        <end position="324"/>
    </location>
</feature>
<evidence type="ECO:0000259" key="7">
    <source>
        <dbReference type="PROSITE" id="PS50850"/>
    </source>
</evidence>
<dbReference type="InterPro" id="IPR036259">
    <property type="entry name" value="MFS_trans_sf"/>
</dbReference>
<organism evidence="8 9">
    <name type="scientific">Tectimicrobiota bacterium</name>
    <dbReference type="NCBI Taxonomy" id="2528274"/>
    <lineage>
        <taxon>Bacteria</taxon>
        <taxon>Pseudomonadati</taxon>
        <taxon>Nitrospinota/Tectimicrobiota group</taxon>
        <taxon>Candidatus Tectimicrobiota</taxon>
    </lineage>
</organism>
<dbReference type="EMBL" id="VGLS01000840">
    <property type="protein sequence ID" value="MBM3226250.1"/>
    <property type="molecule type" value="Genomic_DNA"/>
</dbReference>
<feature type="transmembrane region" description="Helical" evidence="6">
    <location>
        <begin position="96"/>
        <end position="115"/>
    </location>
</feature>
<evidence type="ECO:0000256" key="1">
    <source>
        <dbReference type="ARBA" id="ARBA00004141"/>
    </source>
</evidence>
<protein>
    <submittedName>
        <fullName evidence="8">MFS transporter</fullName>
    </submittedName>
</protein>
<reference evidence="8" key="1">
    <citation type="submission" date="2019-03" db="EMBL/GenBank/DDBJ databases">
        <title>Lake Tanganyika Metagenome-Assembled Genomes (MAGs).</title>
        <authorList>
            <person name="Tran P."/>
        </authorList>
    </citation>
    <scope>NUCLEOTIDE SEQUENCE</scope>
    <source>
        <strain evidence="8">K_DeepCast_65m_m2_066</strain>
    </source>
</reference>
<comment type="subcellular location">
    <subcellularLocation>
        <location evidence="1">Membrane</location>
        <topology evidence="1">Multi-pass membrane protein</topology>
    </subcellularLocation>
</comment>
<dbReference type="GO" id="GO:0016020">
    <property type="term" value="C:membrane"/>
    <property type="evidence" value="ECO:0007669"/>
    <property type="project" value="UniProtKB-SubCell"/>
</dbReference>
<dbReference type="GO" id="GO:0022857">
    <property type="term" value="F:transmembrane transporter activity"/>
    <property type="evidence" value="ECO:0007669"/>
    <property type="project" value="InterPro"/>
</dbReference>
<evidence type="ECO:0000256" key="2">
    <source>
        <dbReference type="ARBA" id="ARBA00022448"/>
    </source>
</evidence>
<dbReference type="InterPro" id="IPR011701">
    <property type="entry name" value="MFS"/>
</dbReference>
<evidence type="ECO:0000256" key="5">
    <source>
        <dbReference type="ARBA" id="ARBA00023136"/>
    </source>
</evidence>
<feature type="transmembrane region" description="Helical" evidence="6">
    <location>
        <begin position="155"/>
        <end position="173"/>
    </location>
</feature>
<feature type="transmembrane region" description="Helical" evidence="6">
    <location>
        <begin position="217"/>
        <end position="236"/>
    </location>
</feature>
<evidence type="ECO:0000256" key="6">
    <source>
        <dbReference type="SAM" id="Phobius"/>
    </source>
</evidence>
<feature type="transmembrane region" description="Helical" evidence="6">
    <location>
        <begin position="63"/>
        <end position="84"/>
    </location>
</feature>
<keyword evidence="2" id="KW-0813">Transport</keyword>
<dbReference type="SUPFAM" id="SSF103473">
    <property type="entry name" value="MFS general substrate transporter"/>
    <property type="match status" value="1"/>
</dbReference>
<feature type="transmembrane region" description="Helical" evidence="6">
    <location>
        <begin position="24"/>
        <end position="43"/>
    </location>
</feature>
<evidence type="ECO:0000313" key="9">
    <source>
        <dbReference type="Proteomes" id="UP000712673"/>
    </source>
</evidence>
<dbReference type="Gene3D" id="1.20.1720.10">
    <property type="entry name" value="Multidrug resistance protein D"/>
    <property type="match status" value="1"/>
</dbReference>
<dbReference type="InterPro" id="IPR020846">
    <property type="entry name" value="MFS_dom"/>
</dbReference>
<name>A0A937W5T2_UNCTE</name>
<keyword evidence="5 6" id="KW-0472">Membrane</keyword>
<dbReference type="Proteomes" id="UP000712673">
    <property type="component" value="Unassembled WGS sequence"/>
</dbReference>
<feature type="transmembrane region" description="Helical" evidence="6">
    <location>
        <begin position="121"/>
        <end position="143"/>
    </location>
</feature>
<keyword evidence="4 6" id="KW-1133">Transmembrane helix</keyword>
<feature type="transmembrane region" description="Helical" evidence="6">
    <location>
        <begin position="185"/>
        <end position="205"/>
    </location>
</feature>
<feature type="transmembrane region" description="Helical" evidence="6">
    <location>
        <begin position="242"/>
        <end position="263"/>
    </location>
</feature>
<accession>A0A937W5T2</accession>
<proteinExistence type="predicted"/>
<evidence type="ECO:0000256" key="3">
    <source>
        <dbReference type="ARBA" id="ARBA00022692"/>
    </source>
</evidence>
<dbReference type="PANTHER" id="PTHR42718">
    <property type="entry name" value="MAJOR FACILITATOR SUPERFAMILY MULTIDRUG TRANSPORTER MFSC"/>
    <property type="match status" value="1"/>
</dbReference>
<gene>
    <name evidence="8" type="ORF">FJZ47_21000</name>
</gene>
<dbReference type="PROSITE" id="PS50850">
    <property type="entry name" value="MFS"/>
    <property type="match status" value="1"/>
</dbReference>